<sequence length="851" mass="98441">MSATLSNNVPTEELERIYASMTGKPNDGMRLKNSAYNTDYIFPGSPWRPSSFPTPNEVRTEAESMSSQILSDWRKLQKIVELHHEVISKRWMKKTRTRQKETLLRAWPNMSPGHRPDWEALRQERTGRMVISEISANPEAYMWPYINLEDLSSKSLLIFIESRGRNPPSAFARSDVKAMHLASVAHTVKEPCLLDEHALYLDGDTVETYGKLVPFAEDPEAKELMYTSRQFTPGEGLRAFELQQRIYPFLIKVCELILHDMVEAATLYDTPTKDEKSKVIPEMAKLEISSNVPPAPTEGGFLPTLHQIAAEAPYRLPASLDFHRIREVIAGKRSASDDHVWALREDPGYFGETVTDWGEHRNDRLLDYFGNPHPTGPHTMDFWERVVRNIIHDAYSNFMTWDLLLRLVDRLIVLQAKYKDQIAYEKRLPKEYLIELLKFRQILQVSCETPIFKLRNIQSSPPLREYFYRDPQTPGTVMMSIQPKNPKDPHFHKPWGLLLFMWEPAQRNLLGLANIVDAFEHLMQDPKEKKNMSPYMLDVFSDLSVFTRCLHEVDNYQPWGASLDEEELKYKREVEAIAFELKYQIEYTDQMDHVLRTPEILTPFAMPDQKRFFYPVNKRRTKQTTEAMMQAELNLDIFWRKYDANWKANARKTHEASMGDHISAYKGKQLTRTAPWVEPVKEGKKDDHADDDDADFKQAEDKTTTKKKVPERKHKIKTKGVAHPTDDTLSAPTNTSKTQETSQEPTSKYELNTRGLKVINALFYVPNQNDPPGEIIWGDFLQVMATAGFAIQKLYGSIWQFSPSSDKVSPQRSIQFHEPHPGVKIPFIHARRMGRRLMRAYGWNGGMFEGS</sequence>
<keyword evidence="3" id="KW-1185">Reference proteome</keyword>
<organism evidence="2 3">
    <name type="scientific">Hymenoscyphus fraxineus</name>
    <dbReference type="NCBI Taxonomy" id="746836"/>
    <lineage>
        <taxon>Eukaryota</taxon>
        <taxon>Fungi</taxon>
        <taxon>Dikarya</taxon>
        <taxon>Ascomycota</taxon>
        <taxon>Pezizomycotina</taxon>
        <taxon>Leotiomycetes</taxon>
        <taxon>Helotiales</taxon>
        <taxon>Helotiaceae</taxon>
        <taxon>Hymenoscyphus</taxon>
    </lineage>
</organism>
<proteinExistence type="predicted"/>
<feature type="region of interest" description="Disordered" evidence="1">
    <location>
        <begin position="673"/>
        <end position="749"/>
    </location>
</feature>
<feature type="compositionally biased region" description="Basic and acidic residues" evidence="1">
    <location>
        <begin position="679"/>
        <end position="688"/>
    </location>
</feature>
<dbReference type="Proteomes" id="UP000696280">
    <property type="component" value="Unassembled WGS sequence"/>
</dbReference>
<dbReference type="EMBL" id="CAJVRL010000092">
    <property type="protein sequence ID" value="CAG8959565.1"/>
    <property type="molecule type" value="Genomic_DNA"/>
</dbReference>
<feature type="compositionally biased region" description="Basic residues" evidence="1">
    <location>
        <begin position="705"/>
        <end position="720"/>
    </location>
</feature>
<dbReference type="PANTHER" id="PTHR40788">
    <property type="entry name" value="CLR5 DOMAIN-CONTAINING PROTEIN-RELATED"/>
    <property type="match status" value="1"/>
</dbReference>
<comment type="caution">
    <text evidence="2">The sequence shown here is derived from an EMBL/GenBank/DDBJ whole genome shotgun (WGS) entry which is preliminary data.</text>
</comment>
<gene>
    <name evidence="2" type="ORF">HYFRA_00001466</name>
</gene>
<evidence type="ECO:0000256" key="1">
    <source>
        <dbReference type="SAM" id="MobiDB-lite"/>
    </source>
</evidence>
<evidence type="ECO:0000313" key="3">
    <source>
        <dbReference type="Proteomes" id="UP000696280"/>
    </source>
</evidence>
<feature type="compositionally biased region" description="Basic and acidic residues" evidence="1">
    <location>
        <begin position="695"/>
        <end position="704"/>
    </location>
</feature>
<accession>A0A9N9L8B7</accession>
<evidence type="ECO:0000313" key="2">
    <source>
        <dbReference type="EMBL" id="CAG8959565.1"/>
    </source>
</evidence>
<feature type="compositionally biased region" description="Polar residues" evidence="1">
    <location>
        <begin position="727"/>
        <end position="749"/>
    </location>
</feature>
<dbReference type="OrthoDB" id="2922289at2759"/>
<dbReference type="AlphaFoldDB" id="A0A9N9L8B7"/>
<dbReference type="PANTHER" id="PTHR40788:SF2">
    <property type="entry name" value="CLR5 DOMAIN-CONTAINING PROTEIN"/>
    <property type="match status" value="1"/>
</dbReference>
<protein>
    <submittedName>
        <fullName evidence="2">Uncharacterized protein</fullName>
    </submittedName>
</protein>
<reference evidence="2" key="1">
    <citation type="submission" date="2021-07" db="EMBL/GenBank/DDBJ databases">
        <authorList>
            <person name="Durling M."/>
        </authorList>
    </citation>
    <scope>NUCLEOTIDE SEQUENCE</scope>
</reference>
<name>A0A9N9L8B7_9HELO</name>